<dbReference type="SUPFAM" id="SSF82171">
    <property type="entry name" value="DPP6 N-terminal domain-like"/>
    <property type="match status" value="1"/>
</dbReference>
<evidence type="ECO:0000256" key="4">
    <source>
        <dbReference type="ARBA" id="ARBA00022574"/>
    </source>
</evidence>
<dbReference type="GO" id="GO:0003743">
    <property type="term" value="F:translation initiation factor activity"/>
    <property type="evidence" value="ECO:0007669"/>
    <property type="project" value="UniProtKB-UniRule"/>
</dbReference>
<evidence type="ECO:0000256" key="8">
    <source>
        <dbReference type="PIRNR" id="PIRNR017222"/>
    </source>
</evidence>
<evidence type="ECO:0000256" key="6">
    <source>
        <dbReference type="ARBA" id="ARBA00022845"/>
    </source>
</evidence>
<evidence type="ECO:0000259" key="10">
    <source>
        <dbReference type="Pfam" id="PF08662"/>
    </source>
</evidence>
<keyword evidence="5" id="KW-0677">Repeat</keyword>
<dbReference type="PANTHER" id="PTHR13227:SF0">
    <property type="entry name" value="EUKARYOTIC TRANSLATION INITIATION FACTOR 2A"/>
    <property type="match status" value="1"/>
</dbReference>
<dbReference type="InterPro" id="IPR011387">
    <property type="entry name" value="TIF2A"/>
</dbReference>
<dbReference type="GO" id="GO:0022627">
    <property type="term" value="C:cytosolic small ribosomal subunit"/>
    <property type="evidence" value="ECO:0007669"/>
    <property type="project" value="TreeGrafter"/>
</dbReference>
<evidence type="ECO:0000256" key="1">
    <source>
        <dbReference type="ARBA" id="ARBA00009573"/>
    </source>
</evidence>
<dbReference type="PANTHER" id="PTHR13227">
    <property type="entry name" value="EUKARYOTIC TRANSLATION INITIATION FACTOR 2A"/>
    <property type="match status" value="1"/>
</dbReference>
<dbReference type="Proteomes" id="UP000053447">
    <property type="component" value="Unassembled WGS sequence"/>
</dbReference>
<accession>A0A0W4ZFT5</accession>
<dbReference type="GeneID" id="28941744"/>
<gene>
    <name evidence="11" type="ORF">T551_03226</name>
</gene>
<reference evidence="12" key="1">
    <citation type="journal article" date="2016" name="Nat. Commun.">
        <title>Genome analysis of three Pneumocystis species reveals adaptation mechanisms to life exclusively in mammalian hosts.</title>
        <authorList>
            <person name="Ma L."/>
            <person name="Chen Z."/>
            <person name="Huang D.W."/>
            <person name="Kutty G."/>
            <person name="Ishihara M."/>
            <person name="Wang H."/>
            <person name="Abouelleil A."/>
            <person name="Bishop L."/>
            <person name="Davey E."/>
            <person name="Deng R."/>
            <person name="Deng X."/>
            <person name="Fan L."/>
            <person name="Fantoni G."/>
            <person name="Fitzgerald M."/>
            <person name="Gogineni E."/>
            <person name="Goldberg J.M."/>
            <person name="Handley G."/>
            <person name="Hu X."/>
            <person name="Huber C."/>
            <person name="Jiao X."/>
            <person name="Jones K."/>
            <person name="Levin J.Z."/>
            <person name="Liu Y."/>
            <person name="Macdonald P."/>
            <person name="Melnikov A."/>
            <person name="Raley C."/>
            <person name="Sassi M."/>
            <person name="Sherman B.T."/>
            <person name="Song X."/>
            <person name="Sykes S."/>
            <person name="Tran B."/>
            <person name="Walsh L."/>
            <person name="Xia Y."/>
            <person name="Yang J."/>
            <person name="Young S."/>
            <person name="Zeng Q."/>
            <person name="Zheng X."/>
            <person name="Stephens R."/>
            <person name="Nusbaum C."/>
            <person name="Birren B.W."/>
            <person name="Azadi P."/>
            <person name="Lempicki R.A."/>
            <person name="Cuomo C.A."/>
            <person name="Kovacs J.A."/>
        </authorList>
    </citation>
    <scope>NUCLEOTIDE SEQUENCE [LARGE SCALE GENOMIC DNA]</scope>
    <source>
        <strain evidence="12">RU7</strain>
    </source>
</reference>
<protein>
    <recommendedName>
        <fullName evidence="2 8">Eukaryotic translation initiation factor 2A</fullName>
        <shortName evidence="8">eIF-2A</shortName>
    </recommendedName>
</protein>
<feature type="compositionally biased region" description="Polar residues" evidence="9">
    <location>
        <begin position="441"/>
        <end position="451"/>
    </location>
</feature>
<evidence type="ECO:0000256" key="5">
    <source>
        <dbReference type="ARBA" id="ARBA00022737"/>
    </source>
</evidence>
<feature type="domain" description="Translation initiation factor beta propellor-like" evidence="10">
    <location>
        <begin position="223"/>
        <end position="417"/>
    </location>
</feature>
<keyword evidence="12" id="KW-1185">Reference proteome</keyword>
<dbReference type="EMBL" id="LFWA01000015">
    <property type="protein sequence ID" value="KTW27232.1"/>
    <property type="molecule type" value="Genomic_DNA"/>
</dbReference>
<evidence type="ECO:0000313" key="12">
    <source>
        <dbReference type="Proteomes" id="UP000053447"/>
    </source>
</evidence>
<dbReference type="Gene3D" id="2.130.10.10">
    <property type="entry name" value="YVTN repeat-like/Quinoprotein amine dehydrogenase"/>
    <property type="match status" value="2"/>
</dbReference>
<dbReference type="InterPro" id="IPR013979">
    <property type="entry name" value="TIF_beta_prop-like"/>
</dbReference>
<evidence type="ECO:0000256" key="3">
    <source>
        <dbReference type="ARBA" id="ARBA00022540"/>
    </source>
</evidence>
<evidence type="ECO:0000256" key="9">
    <source>
        <dbReference type="SAM" id="MobiDB-lite"/>
    </source>
</evidence>
<dbReference type="STRING" id="1408657.A0A0W4ZFT5"/>
<keyword evidence="3 8" id="KW-0396">Initiation factor</keyword>
<evidence type="ECO:0000256" key="7">
    <source>
        <dbReference type="ARBA" id="ARBA00022917"/>
    </source>
</evidence>
<name>A0A0W4ZFT5_PNEJ7</name>
<dbReference type="Pfam" id="PF08662">
    <property type="entry name" value="eIF2A"/>
    <property type="match status" value="1"/>
</dbReference>
<dbReference type="GO" id="GO:0006417">
    <property type="term" value="P:regulation of translation"/>
    <property type="evidence" value="ECO:0007669"/>
    <property type="project" value="UniProtKB-KW"/>
</dbReference>
<comment type="caution">
    <text evidence="11">The sequence shown here is derived from an EMBL/GenBank/DDBJ whole genome shotgun (WGS) entry which is preliminary data.</text>
</comment>
<sequence length="619" mass="69637">MVYTQFACRSAQYISLTNGYPLYAPVTGFNKPGKDMLTCSYGLDGRFFAWSSSENVKIVDASTGELVQILNIPKVCEIMLSPKSNYIVTWQRPCNFILLLNYKNIIILAKTEDGSANKNLKIWNISTAKLLCSFVQKSQIWNLQYTTDEKLCARKVTNEVQFFEATNMEKGPIYKLYAEGVSSFSLSPGRNNVVAVFIPEMKGKPATVSIYNIPTFSFVVSQKAFYKADNIQMKWNKIGTTLIISTSTDVDKTNKSYYGETNMYILSAIRNYDSKVILDKEGPIHDVTWSPNSREFGVVYGYMPSKATIFDHQANVVHSLPLSPRNTILFSPHDRFVLVAGFGNLQGTIDIYDKEKKMVKIATIEASNASVCKWSPDGRHILTGITSPRLRVDNGIKIWHYTGTLMYSEEINELYQVLWRPQDPEIYPLRSSLSPAPKPHSSASLIASKTPTKPVGAYRPPHARSTSTPEEYKREDEKINVEVNIQKAAPKAPLISSIVPGAGTSIHNQALNCSKAALKNKKRRDAARKVKEIEINNALNTNGTLSQETTLDLKDSSTVQNSFDNENKRIRSLLKKLRAIQELKLLQTRGDKLEDTQIRKIATENQIRIELLTLGWKDQ</sequence>
<dbReference type="OrthoDB" id="2194683at2759"/>
<proteinExistence type="inferred from homology"/>
<dbReference type="GO" id="GO:0003729">
    <property type="term" value="F:mRNA binding"/>
    <property type="evidence" value="ECO:0007669"/>
    <property type="project" value="TreeGrafter"/>
</dbReference>
<keyword evidence="4" id="KW-0853">WD repeat</keyword>
<evidence type="ECO:0000256" key="2">
    <source>
        <dbReference type="ARBA" id="ARBA00013819"/>
    </source>
</evidence>
<comment type="function">
    <text evidence="8">Functions in the early steps of protein synthesis of a small number of specific mRNAs. Acts by directing the binding of methionyl-tRNAi to 40S ribosomal subunits. In contrast to the eIF-2 complex, it binds methionyl-tRNAi to 40S subunits in a codon-dependent manner, whereas the eIF-2 complex binds methionyl-tRNAi to 40S subunits in a GTP-dependent manner.</text>
</comment>
<evidence type="ECO:0000313" key="11">
    <source>
        <dbReference type="EMBL" id="KTW27232.1"/>
    </source>
</evidence>
<keyword evidence="6 8" id="KW-0810">Translation regulation</keyword>
<dbReference type="PIRSF" id="PIRSF017222">
    <property type="entry name" value="eIF2A"/>
    <property type="match status" value="1"/>
</dbReference>
<dbReference type="GO" id="GO:0043022">
    <property type="term" value="F:ribosome binding"/>
    <property type="evidence" value="ECO:0007669"/>
    <property type="project" value="UniProtKB-UniRule"/>
</dbReference>
<organism evidence="11 12">
    <name type="scientific">Pneumocystis jirovecii (strain RU7)</name>
    <name type="common">Human pneumocystis pneumonia agent</name>
    <dbReference type="NCBI Taxonomy" id="1408657"/>
    <lineage>
        <taxon>Eukaryota</taxon>
        <taxon>Fungi</taxon>
        <taxon>Dikarya</taxon>
        <taxon>Ascomycota</taxon>
        <taxon>Taphrinomycotina</taxon>
        <taxon>Pneumocystomycetes</taxon>
        <taxon>Pneumocystaceae</taxon>
        <taxon>Pneumocystis</taxon>
    </lineage>
</organism>
<comment type="similarity">
    <text evidence="1 8">Belongs to the WD repeat EIF2A family.</text>
</comment>
<feature type="region of interest" description="Disordered" evidence="9">
    <location>
        <begin position="432"/>
        <end position="475"/>
    </location>
</feature>
<dbReference type="InterPro" id="IPR015943">
    <property type="entry name" value="WD40/YVTN_repeat-like_dom_sf"/>
</dbReference>
<keyword evidence="7 8" id="KW-0648">Protein biosynthesis</keyword>
<dbReference type="RefSeq" id="XP_018228388.1">
    <property type="nucleotide sequence ID" value="XM_018375489.1"/>
</dbReference>
<dbReference type="FunFam" id="2.130.10.10:FF:000596">
    <property type="entry name" value="Eukaryotic translation initiation factor 2A"/>
    <property type="match status" value="1"/>
</dbReference>
<dbReference type="AlphaFoldDB" id="A0A0W4ZFT5"/>
<dbReference type="eggNOG" id="KOG2315">
    <property type="taxonomic scope" value="Eukaryota"/>
</dbReference>
<dbReference type="GO" id="GO:0000049">
    <property type="term" value="F:tRNA binding"/>
    <property type="evidence" value="ECO:0007669"/>
    <property type="project" value="UniProtKB-UniRule"/>
</dbReference>
<dbReference type="VEuPathDB" id="FungiDB:T551_03226"/>